<dbReference type="GO" id="GO:0000922">
    <property type="term" value="C:spindle pole"/>
    <property type="evidence" value="ECO:0007669"/>
    <property type="project" value="InterPro"/>
</dbReference>
<dbReference type="Pfam" id="PF17681">
    <property type="entry name" value="GCP_N_terminal"/>
    <property type="match status" value="1"/>
</dbReference>
<evidence type="ECO:0000256" key="3">
    <source>
        <dbReference type="ARBA" id="ARBA00022701"/>
    </source>
</evidence>
<evidence type="ECO:0000313" key="7">
    <source>
        <dbReference type="Proteomes" id="UP000046395"/>
    </source>
</evidence>
<organism evidence="7 8">
    <name type="scientific">Trichuris muris</name>
    <name type="common">Mouse whipworm</name>
    <dbReference type="NCBI Taxonomy" id="70415"/>
    <lineage>
        <taxon>Eukaryota</taxon>
        <taxon>Metazoa</taxon>
        <taxon>Ecdysozoa</taxon>
        <taxon>Nematoda</taxon>
        <taxon>Enoplea</taxon>
        <taxon>Dorylaimia</taxon>
        <taxon>Trichinellida</taxon>
        <taxon>Trichuridae</taxon>
        <taxon>Trichuris</taxon>
    </lineage>
</organism>
<dbReference type="Proteomes" id="UP000046395">
    <property type="component" value="Unassembled WGS sequence"/>
</dbReference>
<dbReference type="GO" id="GO:0000930">
    <property type="term" value="C:gamma-tubulin complex"/>
    <property type="evidence" value="ECO:0007669"/>
    <property type="project" value="TreeGrafter"/>
</dbReference>
<evidence type="ECO:0000259" key="6">
    <source>
        <dbReference type="Pfam" id="PF17681"/>
    </source>
</evidence>
<keyword evidence="4 5" id="KW-0206">Cytoskeleton</keyword>
<dbReference type="STRING" id="70415.A0A5S6QSC4"/>
<dbReference type="GO" id="GO:0051011">
    <property type="term" value="F:microtubule minus-end binding"/>
    <property type="evidence" value="ECO:0007669"/>
    <property type="project" value="TreeGrafter"/>
</dbReference>
<dbReference type="GO" id="GO:0043015">
    <property type="term" value="F:gamma-tubulin binding"/>
    <property type="evidence" value="ECO:0007669"/>
    <property type="project" value="InterPro"/>
</dbReference>
<reference evidence="8" key="1">
    <citation type="submission" date="2019-12" db="UniProtKB">
        <authorList>
            <consortium name="WormBaseParasite"/>
        </authorList>
    </citation>
    <scope>IDENTIFICATION</scope>
</reference>
<keyword evidence="7" id="KW-1185">Reference proteome</keyword>
<name>A0A5S6QSC4_TRIMR</name>
<protein>
    <recommendedName>
        <fullName evidence="5">Gamma-tubulin complex component</fullName>
    </recommendedName>
</protein>
<dbReference type="InterPro" id="IPR007259">
    <property type="entry name" value="GCP"/>
</dbReference>
<comment type="similarity">
    <text evidence="5">Belongs to the TUBGCP family.</text>
</comment>
<comment type="subcellular location">
    <subcellularLocation>
        <location evidence="1 5">Cytoplasm</location>
        <location evidence="1 5">Cytoskeleton</location>
        <location evidence="1 5">Microtubule organizing center</location>
    </subcellularLocation>
</comment>
<accession>A0A5S6QSC4</accession>
<dbReference type="WBParaSite" id="TMUE_2000010049.1">
    <property type="protein sequence ID" value="TMUE_2000010049.1"/>
    <property type="gene ID" value="WBGene00286872"/>
</dbReference>
<dbReference type="GO" id="GO:0000278">
    <property type="term" value="P:mitotic cell cycle"/>
    <property type="evidence" value="ECO:0007669"/>
    <property type="project" value="TreeGrafter"/>
</dbReference>
<evidence type="ECO:0000256" key="4">
    <source>
        <dbReference type="ARBA" id="ARBA00023212"/>
    </source>
</evidence>
<dbReference type="GO" id="GO:0005874">
    <property type="term" value="C:microtubule"/>
    <property type="evidence" value="ECO:0007669"/>
    <property type="project" value="UniProtKB-KW"/>
</dbReference>
<sequence>MKQILLVLLGYDSKDIWQQLVEAGSLQSATTVYINSMVDLGSSFRYICEQIETYRCACMDKLLELGSSGQTPSMYLNAVFMELENTVLTNYRNTLLELDSELQSESACNIIKIFHRVKPYHVLLESVSEMCQELINSSCRGAQVFAVVHRWAAFMPFTCKEIFDRLITRCQLILLEQLELWLSLHTHPISDEFFIQATDGRHSATYEVVEDMMPLFMDTALAETILSIGLKVKEIGGLIDQKSRSSDFSDFVSFHERNICRLRELMQTPLTDFELQELFEHWHSCIDRRLWGSLSTKADLEVAFDKIEDYFFQRQGYLFDQLIRQFVEDPLARHCRPSVGCALPDKLFNLAADCVHHAAHRCVVQLKFCWIASEDQSWLSCLELELRPEQIRSSGHLYSPNFVSRCNEIFRFLLPPTFNYASTLNFVVSTLRDYQTNVIREHCNGLRTALDGASSMEAFSDLVDTFLENMESALFIHSPDAWLLIDKLLFMCECSETFDFNEPKLISCAWDALRELMMSLFQLGETASDEVVYLRELLVMLNCSDFFTALTNSIRSTDD</sequence>
<dbReference type="InterPro" id="IPR042241">
    <property type="entry name" value="GCP_C_sf"/>
</dbReference>
<proteinExistence type="inferred from homology"/>
<keyword evidence="2 5" id="KW-0963">Cytoplasm</keyword>
<evidence type="ECO:0000313" key="8">
    <source>
        <dbReference type="WBParaSite" id="TMUE_2000010049.1"/>
    </source>
</evidence>
<evidence type="ECO:0000256" key="5">
    <source>
        <dbReference type="RuleBase" id="RU363050"/>
    </source>
</evidence>
<dbReference type="PANTHER" id="PTHR19302">
    <property type="entry name" value="GAMMA TUBULIN COMPLEX PROTEIN"/>
    <property type="match status" value="1"/>
</dbReference>
<dbReference type="GO" id="GO:0031122">
    <property type="term" value="P:cytoplasmic microtubule organization"/>
    <property type="evidence" value="ECO:0007669"/>
    <property type="project" value="TreeGrafter"/>
</dbReference>
<dbReference type="GO" id="GO:0051321">
    <property type="term" value="P:meiotic cell cycle"/>
    <property type="evidence" value="ECO:0007669"/>
    <property type="project" value="TreeGrafter"/>
</dbReference>
<dbReference type="GO" id="GO:0007020">
    <property type="term" value="P:microtubule nucleation"/>
    <property type="evidence" value="ECO:0007669"/>
    <property type="project" value="InterPro"/>
</dbReference>
<dbReference type="InterPro" id="IPR041470">
    <property type="entry name" value="GCP_N"/>
</dbReference>
<dbReference type="Gene3D" id="1.20.120.1900">
    <property type="entry name" value="Gamma-tubulin complex, C-terminal domain"/>
    <property type="match status" value="1"/>
</dbReference>
<dbReference type="PANTHER" id="PTHR19302:SF27">
    <property type="entry name" value="GAMMA-TUBULIN COMPLEX COMPONENT 4"/>
    <property type="match status" value="1"/>
</dbReference>
<keyword evidence="3 5" id="KW-0493">Microtubule</keyword>
<feature type="domain" description="Gamma tubulin complex component protein N-terminal" evidence="6">
    <location>
        <begin position="4"/>
        <end position="296"/>
    </location>
</feature>
<evidence type="ECO:0000256" key="1">
    <source>
        <dbReference type="ARBA" id="ARBA00004267"/>
    </source>
</evidence>
<dbReference type="GO" id="GO:0051225">
    <property type="term" value="P:spindle assembly"/>
    <property type="evidence" value="ECO:0007669"/>
    <property type="project" value="TreeGrafter"/>
</dbReference>
<evidence type="ECO:0000256" key="2">
    <source>
        <dbReference type="ARBA" id="ARBA00022490"/>
    </source>
</evidence>
<dbReference type="AlphaFoldDB" id="A0A5S6QSC4"/>